<name>A0ABR3DSU5_NEUIN</name>
<evidence type="ECO:0000313" key="6">
    <source>
        <dbReference type="Proteomes" id="UP001451303"/>
    </source>
</evidence>
<dbReference type="SUPFAM" id="SSF51735">
    <property type="entry name" value="NAD(P)-binding Rossmann-fold domains"/>
    <property type="match status" value="1"/>
</dbReference>
<reference evidence="5 6" key="1">
    <citation type="submission" date="2023-09" db="EMBL/GenBank/DDBJ databases">
        <title>Multi-omics analysis of a traditional fermented food reveals byproduct-associated fungal strains for waste-to-food upcycling.</title>
        <authorList>
            <consortium name="Lawrence Berkeley National Laboratory"/>
            <person name="Rekdal V.M."/>
            <person name="Villalobos-Escobedo J.M."/>
            <person name="Rodriguez-Valeron N."/>
            <person name="Garcia M.O."/>
            <person name="Vasquez D.P."/>
            <person name="Damayanti I."/>
            <person name="Sorensen P.M."/>
            <person name="Baidoo E.E."/>
            <person name="De Carvalho A.C."/>
            <person name="Riley R."/>
            <person name="Lipzen A."/>
            <person name="He G."/>
            <person name="Yan M."/>
            <person name="Haridas S."/>
            <person name="Daum C."/>
            <person name="Yoshinaga Y."/>
            <person name="Ng V."/>
            <person name="Grigoriev I.V."/>
            <person name="Munk R."/>
            <person name="Nuraida L."/>
            <person name="Wijaya C.H."/>
            <person name="Morales P.-C."/>
            <person name="Keasling J.D."/>
        </authorList>
    </citation>
    <scope>NUCLEOTIDE SEQUENCE [LARGE SCALE GENOMIC DNA]</scope>
    <source>
        <strain evidence="5 6">FGSC 2613</strain>
    </source>
</reference>
<keyword evidence="2" id="KW-0521">NADP</keyword>
<sequence length="307" mass="33155">MTTAAADSKTIVLITGATRGIGFETAKHLSTSPDQNYHIILCGRRPSSVESAITILRSLPNLHASTTFEFLNLDLTSDTSTISAAAAAAHIAAKHGHLDTLVHSAAISSSFLHTNVTDPRAPESVRENWHSILDTHLIGPALLTDALLPLLSASQKPERKIIFVSSGLGSIPYTFNNNNNNNDDDDDDDEGAANSRSGLVDLDNVTSKYTEYSASKAALNMYAKHLAWRLENTKEGKTLGDTKGGHEAKKWKVNVVCPGYTSKTTGGLDGFRGKQEPWEAAETVVRVVQEQGEKTGTFRDKEGEVPW</sequence>
<dbReference type="PANTHER" id="PTHR43490">
    <property type="entry name" value="(+)-NEOMENTHOL DEHYDROGENASE"/>
    <property type="match status" value="1"/>
</dbReference>
<comment type="caution">
    <text evidence="5">The sequence shown here is derived from an EMBL/GenBank/DDBJ whole genome shotgun (WGS) entry which is preliminary data.</text>
</comment>
<evidence type="ECO:0000256" key="3">
    <source>
        <dbReference type="ARBA" id="ARBA00023002"/>
    </source>
</evidence>
<evidence type="ECO:0000256" key="2">
    <source>
        <dbReference type="ARBA" id="ARBA00022857"/>
    </source>
</evidence>
<evidence type="ECO:0008006" key="7">
    <source>
        <dbReference type="Google" id="ProtNLM"/>
    </source>
</evidence>
<proteinExistence type="inferred from homology"/>
<evidence type="ECO:0000256" key="1">
    <source>
        <dbReference type="ARBA" id="ARBA00006484"/>
    </source>
</evidence>
<protein>
    <recommendedName>
        <fullName evidence="7">NAD(P)-binding protein</fullName>
    </recommendedName>
</protein>
<dbReference type="Proteomes" id="UP001451303">
    <property type="component" value="Unassembled WGS sequence"/>
</dbReference>
<feature type="region of interest" description="Disordered" evidence="4">
    <location>
        <begin position="174"/>
        <end position="199"/>
    </location>
</feature>
<organism evidence="5 6">
    <name type="scientific">Neurospora intermedia</name>
    <dbReference type="NCBI Taxonomy" id="5142"/>
    <lineage>
        <taxon>Eukaryota</taxon>
        <taxon>Fungi</taxon>
        <taxon>Dikarya</taxon>
        <taxon>Ascomycota</taxon>
        <taxon>Pezizomycotina</taxon>
        <taxon>Sordariomycetes</taxon>
        <taxon>Sordariomycetidae</taxon>
        <taxon>Sordariales</taxon>
        <taxon>Sordariaceae</taxon>
        <taxon>Neurospora</taxon>
    </lineage>
</organism>
<keyword evidence="3" id="KW-0560">Oxidoreductase</keyword>
<dbReference type="Pfam" id="PF00106">
    <property type="entry name" value="adh_short"/>
    <property type="match status" value="1"/>
</dbReference>
<dbReference type="InterPro" id="IPR002347">
    <property type="entry name" value="SDR_fam"/>
</dbReference>
<dbReference type="PRINTS" id="PR00081">
    <property type="entry name" value="GDHRDH"/>
</dbReference>
<dbReference type="InterPro" id="IPR036291">
    <property type="entry name" value="NAD(P)-bd_dom_sf"/>
</dbReference>
<dbReference type="PROSITE" id="PS00061">
    <property type="entry name" value="ADH_SHORT"/>
    <property type="match status" value="1"/>
</dbReference>
<dbReference type="Gene3D" id="3.40.50.720">
    <property type="entry name" value="NAD(P)-binding Rossmann-like Domain"/>
    <property type="match status" value="1"/>
</dbReference>
<accession>A0ABR3DSU5</accession>
<keyword evidence="6" id="KW-1185">Reference proteome</keyword>
<dbReference type="EMBL" id="JAVLET010000001">
    <property type="protein sequence ID" value="KAL0475745.1"/>
    <property type="molecule type" value="Genomic_DNA"/>
</dbReference>
<dbReference type="InterPro" id="IPR020904">
    <property type="entry name" value="Sc_DH/Rdtase_CS"/>
</dbReference>
<gene>
    <name evidence="5" type="ORF">QR685DRAFT_432875</name>
</gene>
<dbReference type="PANTHER" id="PTHR43490:SF99">
    <property type="entry name" value="SHORT-CHAIN DEHYDROGENASE_REDUCTASE"/>
    <property type="match status" value="1"/>
</dbReference>
<evidence type="ECO:0000256" key="4">
    <source>
        <dbReference type="SAM" id="MobiDB-lite"/>
    </source>
</evidence>
<feature type="compositionally biased region" description="Acidic residues" evidence="4">
    <location>
        <begin position="182"/>
        <end position="191"/>
    </location>
</feature>
<evidence type="ECO:0000313" key="5">
    <source>
        <dbReference type="EMBL" id="KAL0475745.1"/>
    </source>
</evidence>
<comment type="similarity">
    <text evidence="1">Belongs to the short-chain dehydrogenases/reductases (SDR) family.</text>
</comment>